<keyword evidence="3" id="KW-1185">Reference proteome</keyword>
<accession>A0A9P0MTZ2</accession>
<reference evidence="2" key="1">
    <citation type="submission" date="2022-01" db="EMBL/GenBank/DDBJ databases">
        <authorList>
            <person name="King R."/>
        </authorList>
    </citation>
    <scope>NUCLEOTIDE SEQUENCE</scope>
</reference>
<dbReference type="PANTHER" id="PTHR11362:SF82">
    <property type="entry name" value="PHOSPHATIDYLETHANOLAMINE-BINDING PROTEIN 4"/>
    <property type="match status" value="1"/>
</dbReference>
<dbReference type="PANTHER" id="PTHR11362">
    <property type="entry name" value="PHOSPHATIDYLETHANOLAMINE-BINDING PROTEIN"/>
    <property type="match status" value="1"/>
</dbReference>
<dbReference type="AlphaFoldDB" id="A0A9P0MTZ2"/>
<dbReference type="OrthoDB" id="2506647at2759"/>
<dbReference type="SUPFAM" id="SSF49777">
    <property type="entry name" value="PEBP-like"/>
    <property type="match status" value="1"/>
</dbReference>
<evidence type="ECO:0000313" key="2">
    <source>
        <dbReference type="EMBL" id="CAH1404410.1"/>
    </source>
</evidence>
<proteinExistence type="predicted"/>
<dbReference type="Proteomes" id="UP001152798">
    <property type="component" value="Chromosome 6"/>
</dbReference>
<protein>
    <submittedName>
        <fullName evidence="2">Uncharacterized protein</fullName>
    </submittedName>
</protein>
<dbReference type="Gene3D" id="3.90.280.10">
    <property type="entry name" value="PEBP-like"/>
    <property type="match status" value="1"/>
</dbReference>
<feature type="chain" id="PRO_5040155653" evidence="1">
    <location>
        <begin position="24"/>
        <end position="195"/>
    </location>
</feature>
<dbReference type="InterPro" id="IPR008914">
    <property type="entry name" value="PEBP"/>
</dbReference>
<dbReference type="InterPro" id="IPR035810">
    <property type="entry name" value="PEBP_euk"/>
</dbReference>
<feature type="signal peptide" evidence="1">
    <location>
        <begin position="1"/>
        <end position="23"/>
    </location>
</feature>
<evidence type="ECO:0000313" key="3">
    <source>
        <dbReference type="Proteomes" id="UP001152798"/>
    </source>
</evidence>
<organism evidence="2 3">
    <name type="scientific">Nezara viridula</name>
    <name type="common">Southern green stink bug</name>
    <name type="synonym">Cimex viridulus</name>
    <dbReference type="NCBI Taxonomy" id="85310"/>
    <lineage>
        <taxon>Eukaryota</taxon>
        <taxon>Metazoa</taxon>
        <taxon>Ecdysozoa</taxon>
        <taxon>Arthropoda</taxon>
        <taxon>Hexapoda</taxon>
        <taxon>Insecta</taxon>
        <taxon>Pterygota</taxon>
        <taxon>Neoptera</taxon>
        <taxon>Paraneoptera</taxon>
        <taxon>Hemiptera</taxon>
        <taxon>Heteroptera</taxon>
        <taxon>Panheteroptera</taxon>
        <taxon>Pentatomomorpha</taxon>
        <taxon>Pentatomoidea</taxon>
        <taxon>Pentatomidae</taxon>
        <taxon>Pentatominae</taxon>
        <taxon>Nezara</taxon>
    </lineage>
</organism>
<dbReference type="InterPro" id="IPR036610">
    <property type="entry name" value="PEBP-like_sf"/>
</dbReference>
<sequence>MKYLCEHPGFLSILALMATSVHGEVENPLKEAMEKSAVVPDVLTKAPDKILEVHYNSSKVNLGNTLNVSAVENAPSVNWSGEDDSFYTICMIDPDAPSRSNPKAREWQHWLVGNIPGNKVDKGDVICTYAGATPPPGTGLHRYVLVVYKQPGKLQFDEPKITVPGGNRAKFSVSKFASKYKLGDPIAANFFQAKA</sequence>
<gene>
    <name evidence="2" type="ORF">NEZAVI_LOCUS12825</name>
</gene>
<keyword evidence="1" id="KW-0732">Signal</keyword>
<dbReference type="CDD" id="cd00866">
    <property type="entry name" value="PEBP_euk"/>
    <property type="match status" value="1"/>
</dbReference>
<dbReference type="Pfam" id="PF01161">
    <property type="entry name" value="PBP"/>
    <property type="match status" value="1"/>
</dbReference>
<evidence type="ECO:0000256" key="1">
    <source>
        <dbReference type="SAM" id="SignalP"/>
    </source>
</evidence>
<dbReference type="EMBL" id="OV725082">
    <property type="protein sequence ID" value="CAH1404410.1"/>
    <property type="molecule type" value="Genomic_DNA"/>
</dbReference>
<name>A0A9P0MTZ2_NEZVI</name>